<proteinExistence type="predicted"/>
<dbReference type="Pfam" id="PF13583">
    <property type="entry name" value="Reprolysin_4"/>
    <property type="match status" value="1"/>
</dbReference>
<dbReference type="EMBL" id="QNUH01000009">
    <property type="protein sequence ID" value="REC77107.1"/>
    <property type="molecule type" value="Genomic_DNA"/>
</dbReference>
<protein>
    <submittedName>
        <fullName evidence="4">Propanediol utilization protein</fullName>
    </submittedName>
</protein>
<dbReference type="InterPro" id="IPR013783">
    <property type="entry name" value="Ig-like_fold"/>
</dbReference>
<dbReference type="SUPFAM" id="SSF55486">
    <property type="entry name" value="Metalloproteases ('zincins'), catalytic domain"/>
    <property type="match status" value="1"/>
</dbReference>
<dbReference type="PROSITE" id="PS50853">
    <property type="entry name" value="FN3"/>
    <property type="match status" value="1"/>
</dbReference>
<dbReference type="SUPFAM" id="SSF49265">
    <property type="entry name" value="Fibronectin type III"/>
    <property type="match status" value="1"/>
</dbReference>
<dbReference type="OrthoDB" id="9792152at2"/>
<sequence length="976" mass="104677">MKKLITTLCLGLIGGMVSAQWIPAKPDAKVRTTNLKSTAVRQHYKLDLDILRQQLKNAQEMGGGNKAVVISIPTLNGKIEKFNVYSFPVLVKSLADRYNLGSYVGVGIDDPSKYLRFSVGPNDFQSIIIKGGEYEFIDPQNSEKTLYGVHPKTLNTEGKSFVCTTSESPKAVHQLQEMLTAGQNFTNQPTDFSKTSDKKYRTMRLAMSVTGEYTAFHGGTQLGAIQAVNATMTRVNAVFEKDLALHLNVLDLPGIIYTNAATDPYTGNLNLQLQQTLTANVGEENYDIGHVFNAAGNNGNAGCIGCVCISPTTTVPRGKGSAFTQSTSPVGDNFDIDFVAHEMGHQLGANHTFAHALEGSGVNMEPGSGTTIMGYAGITGANTDVQPHSDPFFHKASIGQIQTNLNSKTCDVETSITNNPPVIAPLPTYNIPKETAFVLTASATDPENDPITYMWEQIDNANVVINKTNIGTTTTGATFRSLVPTASPTRYFPKLSSVLNGVLDNSNNLWESVSKVARTTHFAVTVRDNNANPAQQQSQVAEQTIVVGNDGPFKINTAYANTLAPTMLEWNIANTNAAPYNAANVKIDYTIDNGTTWTILSASTANDGTENITLPTSLNGQNIKLRISAIGNVFYAVKSIAVSAFSVCDGSAPTNVTASNITTVSAYISWPPVTSAGSYKIRYKKLSETNWIEVTSTVNNVTLNNLVDGVAYEVQVAAVCSGTTGAYSPSTNFSTPSLTYCPATSISTNPDFEYISNVTIANVNNSSLQTNYGNYTTNSALQINLVKGTSYPLSVTVSNPDLDAVAAFIDFNRNGVFETTERVLSYPVPATPISAPVTSIVNIPSTAVENQPLRMRVLLVYGGTQTGGVITGACGNLQYGEVEDYNVVITSPLSTSDVSNPNNDIRIYPNPVSDILNVTKVSDKAAYKIYNTAGQLVGNGNINDGKINVSSLVKGGYVITIDEKGRDQFRSKFIKK</sequence>
<reference evidence="4 5" key="1">
    <citation type="journal article" date="2010" name="Syst. Appl. Microbiol.">
        <title>Four new species of Chryseobacterium from the rhizosphere of coastal sand dune plants, Chryseobacterium elymi sp. nov., Chryseobacterium hagamense sp. nov., Chryseobacterium lathyri sp. nov. and Chryseobacterium rhizosphaerae sp. nov.</title>
        <authorList>
            <person name="Cho S.H."/>
            <person name="Lee K.S."/>
            <person name="Shin D.S."/>
            <person name="Han J.H."/>
            <person name="Park K.S."/>
            <person name="Lee C.H."/>
            <person name="Park K.H."/>
            <person name="Kim S.B."/>
        </authorList>
    </citation>
    <scope>NUCLEOTIDE SEQUENCE [LARGE SCALE GENOMIC DNA]</scope>
    <source>
        <strain evidence="4 5">KCTC 22547</strain>
    </source>
</reference>
<evidence type="ECO:0000313" key="4">
    <source>
        <dbReference type="EMBL" id="REC77107.1"/>
    </source>
</evidence>
<evidence type="ECO:0000259" key="3">
    <source>
        <dbReference type="PROSITE" id="PS50853"/>
    </source>
</evidence>
<dbReference type="Pfam" id="PF18962">
    <property type="entry name" value="Por_Secre_tail"/>
    <property type="match status" value="1"/>
</dbReference>
<dbReference type="Pfam" id="PF00041">
    <property type="entry name" value="fn3"/>
    <property type="match status" value="1"/>
</dbReference>
<name>A0A3D9DGH5_9FLAO</name>
<keyword evidence="1 2" id="KW-0732">Signal</keyword>
<dbReference type="Proteomes" id="UP000257030">
    <property type="component" value="Unassembled WGS sequence"/>
</dbReference>
<dbReference type="InterPro" id="IPR024079">
    <property type="entry name" value="MetalloPept_cat_dom_sf"/>
</dbReference>
<dbReference type="InterPro" id="IPR036116">
    <property type="entry name" value="FN3_sf"/>
</dbReference>
<dbReference type="SMART" id="SM00060">
    <property type="entry name" value="FN3"/>
    <property type="match status" value="1"/>
</dbReference>
<comment type="caution">
    <text evidence="4">The sequence shown here is derived from an EMBL/GenBank/DDBJ whole genome shotgun (WGS) entry which is preliminary data.</text>
</comment>
<feature type="signal peptide" evidence="2">
    <location>
        <begin position="1"/>
        <end position="19"/>
    </location>
</feature>
<dbReference type="InterPro" id="IPR045474">
    <property type="entry name" value="GEVED"/>
</dbReference>
<feature type="chain" id="PRO_5017681648" evidence="2">
    <location>
        <begin position="20"/>
        <end position="976"/>
    </location>
</feature>
<dbReference type="RefSeq" id="WP_116012273.1">
    <property type="nucleotide sequence ID" value="NZ_QNUH01000009.1"/>
</dbReference>
<dbReference type="Pfam" id="PF20009">
    <property type="entry name" value="GEVED"/>
    <property type="match status" value="1"/>
</dbReference>
<dbReference type="InterPro" id="IPR026444">
    <property type="entry name" value="Secre_tail"/>
</dbReference>
<gene>
    <name evidence="4" type="ORF">DRF60_11850</name>
</gene>
<accession>A0A3D9DGH5</accession>
<dbReference type="InterPro" id="IPR003961">
    <property type="entry name" value="FN3_dom"/>
</dbReference>
<dbReference type="Gene3D" id="2.60.40.10">
    <property type="entry name" value="Immunoglobulins"/>
    <property type="match status" value="2"/>
</dbReference>
<feature type="domain" description="Fibronectin type-III" evidence="3">
    <location>
        <begin position="652"/>
        <end position="738"/>
    </location>
</feature>
<evidence type="ECO:0000256" key="1">
    <source>
        <dbReference type="ARBA" id="ARBA00022729"/>
    </source>
</evidence>
<dbReference type="CDD" id="cd00063">
    <property type="entry name" value="FN3"/>
    <property type="match status" value="1"/>
</dbReference>
<dbReference type="Gene3D" id="3.40.390.10">
    <property type="entry name" value="Collagenase (Catalytic Domain)"/>
    <property type="match status" value="1"/>
</dbReference>
<dbReference type="GO" id="GO:0008237">
    <property type="term" value="F:metallopeptidase activity"/>
    <property type="evidence" value="ECO:0007669"/>
    <property type="project" value="InterPro"/>
</dbReference>
<dbReference type="NCBIfam" id="TIGR04183">
    <property type="entry name" value="Por_Secre_tail"/>
    <property type="match status" value="1"/>
</dbReference>
<evidence type="ECO:0000313" key="5">
    <source>
        <dbReference type="Proteomes" id="UP000257030"/>
    </source>
</evidence>
<evidence type="ECO:0000256" key="2">
    <source>
        <dbReference type="SAM" id="SignalP"/>
    </source>
</evidence>
<organism evidence="4 5">
    <name type="scientific">Chryseobacterium elymi</name>
    <dbReference type="NCBI Taxonomy" id="395936"/>
    <lineage>
        <taxon>Bacteria</taxon>
        <taxon>Pseudomonadati</taxon>
        <taxon>Bacteroidota</taxon>
        <taxon>Flavobacteriia</taxon>
        <taxon>Flavobacteriales</taxon>
        <taxon>Weeksellaceae</taxon>
        <taxon>Chryseobacterium group</taxon>
        <taxon>Chryseobacterium</taxon>
    </lineage>
</organism>
<dbReference type="AlphaFoldDB" id="A0A3D9DGH5"/>
<keyword evidence="5" id="KW-1185">Reference proteome</keyword>